<feature type="domain" description="Protein kinase" evidence="23">
    <location>
        <begin position="43"/>
        <end position="305"/>
    </location>
</feature>
<dbReference type="CDD" id="cd22250">
    <property type="entry name" value="ROCK_SBD"/>
    <property type="match status" value="1"/>
</dbReference>
<dbReference type="InterPro" id="IPR050839">
    <property type="entry name" value="Rho-assoc_Ser/Thr_Kinase"/>
</dbReference>
<feature type="region of interest" description="Disordered" evidence="21">
    <location>
        <begin position="1136"/>
        <end position="1179"/>
    </location>
</feature>
<dbReference type="GO" id="GO:0030866">
    <property type="term" value="P:cortical actin cytoskeleton organization"/>
    <property type="evidence" value="ECO:0007669"/>
    <property type="project" value="TreeGrafter"/>
</dbReference>
<dbReference type="SMART" id="SM00109">
    <property type="entry name" value="C1"/>
    <property type="match status" value="1"/>
</dbReference>
<comment type="similarity">
    <text evidence="3">Belongs to the protein kinase superfamily. AGC Ser/Thr protein kinase family.</text>
</comment>
<keyword evidence="16 18" id="KW-0175">Coiled coil</keyword>
<dbReference type="SMART" id="SM00233">
    <property type="entry name" value="PH"/>
    <property type="match status" value="1"/>
</dbReference>
<evidence type="ECO:0000256" key="3">
    <source>
        <dbReference type="ARBA" id="ARBA00009903"/>
    </source>
</evidence>
<dbReference type="PROSITE" id="PS50011">
    <property type="entry name" value="PROTEIN_KINASE_DOM"/>
    <property type="match status" value="1"/>
</dbReference>
<evidence type="ECO:0000256" key="1">
    <source>
        <dbReference type="ARBA" id="ARBA00001946"/>
    </source>
</evidence>
<dbReference type="GO" id="GO:0005813">
    <property type="term" value="C:centrosome"/>
    <property type="evidence" value="ECO:0007669"/>
    <property type="project" value="TreeGrafter"/>
</dbReference>
<evidence type="ECO:0000256" key="2">
    <source>
        <dbReference type="ARBA" id="ARBA00004245"/>
    </source>
</evidence>
<evidence type="ECO:0000256" key="16">
    <source>
        <dbReference type="ARBA" id="ARBA00023054"/>
    </source>
</evidence>
<evidence type="ECO:0000256" key="5">
    <source>
        <dbReference type="ARBA" id="ARBA00022490"/>
    </source>
</evidence>
<evidence type="ECO:0000259" key="25">
    <source>
        <dbReference type="PROSITE" id="PS51859"/>
    </source>
</evidence>
<evidence type="ECO:0000256" key="21">
    <source>
        <dbReference type="SAM" id="MobiDB-lite"/>
    </source>
</evidence>
<evidence type="ECO:0000313" key="27">
    <source>
        <dbReference type="Proteomes" id="UP000314980"/>
    </source>
</evidence>
<comment type="subcellular location">
    <subcellularLocation>
        <location evidence="2">Cytoplasm</location>
        <location evidence="2">Cytoskeleton</location>
    </subcellularLocation>
</comment>
<keyword evidence="11" id="KW-0863">Zinc-finger</keyword>
<feature type="domain" description="RhoBD" evidence="25">
    <location>
        <begin position="731"/>
        <end position="832"/>
    </location>
</feature>
<keyword evidence="8" id="KW-0808">Transferase</keyword>
<dbReference type="PROSITE" id="PS50081">
    <property type="entry name" value="ZF_DAG_PE_2"/>
    <property type="match status" value="1"/>
</dbReference>
<dbReference type="GO" id="GO:0005737">
    <property type="term" value="C:cytoplasm"/>
    <property type="evidence" value="ECO:0007669"/>
    <property type="project" value="TreeGrafter"/>
</dbReference>
<keyword evidence="13" id="KW-0862">Zinc</keyword>
<dbReference type="GO" id="GO:1901888">
    <property type="term" value="P:regulation of cell junction assembly"/>
    <property type="evidence" value="ECO:0007669"/>
    <property type="project" value="TreeGrafter"/>
</dbReference>
<dbReference type="InterPro" id="IPR002219">
    <property type="entry name" value="PKC_DAG/PE"/>
</dbReference>
<dbReference type="Pfam" id="PF00069">
    <property type="entry name" value="Pkinase"/>
    <property type="match status" value="1"/>
</dbReference>
<evidence type="ECO:0000256" key="8">
    <source>
        <dbReference type="ARBA" id="ARBA00022679"/>
    </source>
</evidence>
<comment type="cofactor">
    <cofactor evidence="1">
        <name>Mg(2+)</name>
        <dbReference type="ChEBI" id="CHEBI:18420"/>
    </cofactor>
</comment>
<reference evidence="26" key="2">
    <citation type="submission" date="2025-08" db="UniProtKB">
        <authorList>
            <consortium name="Ensembl"/>
        </authorList>
    </citation>
    <scope>IDENTIFICATION</scope>
</reference>
<dbReference type="InterPro" id="IPR008271">
    <property type="entry name" value="Ser/Thr_kinase_AS"/>
</dbReference>
<keyword evidence="17" id="KW-0206">Cytoskeleton</keyword>
<reference evidence="26" key="3">
    <citation type="submission" date="2025-09" db="UniProtKB">
        <authorList>
            <consortium name="Ensembl"/>
        </authorList>
    </citation>
    <scope>IDENTIFICATION</scope>
</reference>
<evidence type="ECO:0000256" key="14">
    <source>
        <dbReference type="ARBA" id="ARBA00022840"/>
    </source>
</evidence>
<dbReference type="Gene3D" id="1.10.510.10">
    <property type="entry name" value="Transferase(Phosphotransferase) domain 1"/>
    <property type="match status" value="1"/>
</dbReference>
<dbReference type="InterPro" id="IPR011009">
    <property type="entry name" value="Kinase-like_dom_sf"/>
</dbReference>
<dbReference type="CDD" id="cd01242">
    <property type="entry name" value="PH_ROCK"/>
    <property type="match status" value="1"/>
</dbReference>
<evidence type="ECO:0000256" key="20">
    <source>
        <dbReference type="SAM" id="Coils"/>
    </source>
</evidence>
<protein>
    <recommendedName>
        <fullName evidence="4">non-specific serine/threonine protein kinase</fullName>
        <ecNumber evidence="4">2.7.11.1</ecNumber>
    </recommendedName>
</protein>
<dbReference type="EC" id="2.7.11.1" evidence="4"/>
<dbReference type="GO" id="GO:0005524">
    <property type="term" value="F:ATP binding"/>
    <property type="evidence" value="ECO:0007669"/>
    <property type="project" value="UniProtKB-UniRule"/>
</dbReference>
<feature type="binding site" evidence="19">
    <location>
        <position position="72"/>
    </location>
    <ligand>
        <name>ATP</name>
        <dbReference type="ChEBI" id="CHEBI:30616"/>
    </ligand>
</feature>
<dbReference type="FunFam" id="2.30.29.30:FF:000033">
    <property type="entry name" value="Rho-associated protein kinase 2"/>
    <property type="match status" value="1"/>
</dbReference>
<keyword evidence="5" id="KW-0963">Cytoplasm</keyword>
<evidence type="ECO:0000256" key="6">
    <source>
        <dbReference type="ARBA" id="ARBA00022527"/>
    </source>
</evidence>
<dbReference type="Gene3D" id="1.20.5.730">
    <property type="entry name" value="Single helix bin"/>
    <property type="match status" value="1"/>
</dbReference>
<keyword evidence="14 19" id="KW-0067">ATP-binding</keyword>
<keyword evidence="7" id="KW-0597">Phosphoprotein</keyword>
<dbReference type="InterPro" id="IPR001849">
    <property type="entry name" value="PH_domain"/>
</dbReference>
<dbReference type="Gene3D" id="3.30.200.20">
    <property type="entry name" value="Phosphorylase Kinase, domain 1"/>
    <property type="match status" value="1"/>
</dbReference>
<feature type="compositionally biased region" description="Polar residues" evidence="21">
    <location>
        <begin position="1160"/>
        <end position="1179"/>
    </location>
</feature>
<dbReference type="GO" id="GO:0000281">
    <property type="term" value="P:mitotic cytokinesis"/>
    <property type="evidence" value="ECO:0007669"/>
    <property type="project" value="TreeGrafter"/>
</dbReference>
<keyword evidence="12" id="KW-0418">Kinase</keyword>
<dbReference type="GO" id="GO:0008270">
    <property type="term" value="F:zinc ion binding"/>
    <property type="evidence" value="ECO:0007669"/>
    <property type="project" value="UniProtKB-KW"/>
</dbReference>
<dbReference type="PROSITE" id="PS00108">
    <property type="entry name" value="PROTEIN_KINASE_ST"/>
    <property type="match status" value="1"/>
</dbReference>
<dbReference type="SUPFAM" id="SSF56112">
    <property type="entry name" value="Protein kinase-like (PK-like)"/>
    <property type="match status" value="1"/>
</dbReference>
<dbReference type="SUPFAM" id="SSF103652">
    <property type="entry name" value="G protein-binding domain"/>
    <property type="match status" value="1"/>
</dbReference>
<gene>
    <name evidence="26" type="primary">ROCK2</name>
    <name evidence="26" type="synonym">rock2a</name>
</gene>
<evidence type="ECO:0000256" key="13">
    <source>
        <dbReference type="ARBA" id="ARBA00022833"/>
    </source>
</evidence>
<evidence type="ECO:0000256" key="10">
    <source>
        <dbReference type="ARBA" id="ARBA00022741"/>
    </source>
</evidence>
<keyword evidence="15" id="KW-0460">Magnesium</keyword>
<name>A0A4W6FAN0_LATCA</name>
<dbReference type="InterPro" id="IPR057529">
    <property type="entry name" value="MRCK/ROCK_PH"/>
</dbReference>
<feature type="coiled-coil region" evidence="20">
    <location>
        <begin position="372"/>
        <end position="399"/>
    </location>
</feature>
<dbReference type="GO" id="GO:0031032">
    <property type="term" value="P:actomyosin structure organization"/>
    <property type="evidence" value="ECO:0007669"/>
    <property type="project" value="TreeGrafter"/>
</dbReference>
<reference evidence="27" key="1">
    <citation type="submission" date="2015-09" db="EMBL/GenBank/DDBJ databases">
        <authorList>
            <person name="Sai Rama Sridatta P."/>
        </authorList>
    </citation>
    <scope>NUCLEOTIDE SEQUENCE [LARGE SCALE GENOMIC DNA]</scope>
</reference>
<evidence type="ECO:0000313" key="26">
    <source>
        <dbReference type="Ensembl" id="ENSLCAP00010047864.1"/>
    </source>
</evidence>
<dbReference type="PROSITE" id="PS50003">
    <property type="entry name" value="PH_DOMAIN"/>
    <property type="match status" value="1"/>
</dbReference>
<dbReference type="GO" id="GO:0048598">
    <property type="term" value="P:embryonic morphogenesis"/>
    <property type="evidence" value="ECO:0007669"/>
    <property type="project" value="TreeGrafter"/>
</dbReference>
<accession>A0A4W6FAN0</accession>
<dbReference type="PANTHER" id="PTHR22988">
    <property type="entry name" value="MYOTONIC DYSTROPHY S/T KINASE-RELATED"/>
    <property type="match status" value="1"/>
</dbReference>
<dbReference type="Pfam" id="PF25346">
    <property type="entry name" value="PH_MRCK"/>
    <property type="match status" value="1"/>
</dbReference>
<dbReference type="CDD" id="cd20875">
    <property type="entry name" value="C1_ROCK2"/>
    <property type="match status" value="1"/>
</dbReference>
<keyword evidence="27" id="KW-1185">Reference proteome</keyword>
<evidence type="ECO:0000256" key="12">
    <source>
        <dbReference type="ARBA" id="ARBA00022777"/>
    </source>
</evidence>
<keyword evidence="10 19" id="KW-0547">Nucleotide-binding</keyword>
<dbReference type="GO" id="GO:0007266">
    <property type="term" value="P:Rho protein signal transduction"/>
    <property type="evidence" value="ECO:0007669"/>
    <property type="project" value="UniProtKB-UniRule"/>
</dbReference>
<dbReference type="AlphaFoldDB" id="A0A4W6FAN0"/>
<dbReference type="GO" id="GO:0072518">
    <property type="term" value="F:Rho-dependent protein serine/threonine kinase activity"/>
    <property type="evidence" value="ECO:0007669"/>
    <property type="project" value="TreeGrafter"/>
</dbReference>
<feature type="region of interest" description="Disordered" evidence="21">
    <location>
        <begin position="837"/>
        <end position="856"/>
    </location>
</feature>
<organism evidence="26 27">
    <name type="scientific">Lates calcarifer</name>
    <name type="common">Barramundi</name>
    <name type="synonym">Holocentrus calcarifer</name>
    <dbReference type="NCBI Taxonomy" id="8187"/>
    <lineage>
        <taxon>Eukaryota</taxon>
        <taxon>Metazoa</taxon>
        <taxon>Chordata</taxon>
        <taxon>Craniata</taxon>
        <taxon>Vertebrata</taxon>
        <taxon>Euteleostomi</taxon>
        <taxon>Actinopterygii</taxon>
        <taxon>Neopterygii</taxon>
        <taxon>Teleostei</taxon>
        <taxon>Neoteleostei</taxon>
        <taxon>Acanthomorphata</taxon>
        <taxon>Carangaria</taxon>
        <taxon>Carangaria incertae sedis</taxon>
        <taxon>Centropomidae</taxon>
        <taxon>Lates</taxon>
    </lineage>
</organism>
<dbReference type="FunFam" id="3.30.60.20:FF:000036">
    <property type="entry name" value="Rho-associated protein kinase 1"/>
    <property type="match status" value="1"/>
</dbReference>
<evidence type="ECO:0000256" key="9">
    <source>
        <dbReference type="ARBA" id="ARBA00022723"/>
    </source>
</evidence>
<evidence type="ECO:0000256" key="4">
    <source>
        <dbReference type="ARBA" id="ARBA00012513"/>
    </source>
</evidence>
<dbReference type="Ensembl" id="ENSLCAT00010049045.1">
    <property type="protein sequence ID" value="ENSLCAP00010047864.1"/>
    <property type="gene ID" value="ENSLCAG00010022162.1"/>
</dbReference>
<proteinExistence type="inferred from homology"/>
<dbReference type="SUPFAM" id="SSF50729">
    <property type="entry name" value="PH domain-like"/>
    <property type="match status" value="1"/>
</dbReference>
<evidence type="ECO:0000259" key="22">
    <source>
        <dbReference type="PROSITE" id="PS50003"/>
    </source>
</evidence>
<dbReference type="SUPFAM" id="SSF57889">
    <property type="entry name" value="Cysteine-rich domain"/>
    <property type="match status" value="1"/>
</dbReference>
<dbReference type="SMART" id="SM00220">
    <property type="entry name" value="S_TKc"/>
    <property type="match status" value="1"/>
</dbReference>
<dbReference type="FunFam" id="3.30.200.20:FF:000072">
    <property type="entry name" value="Rho-associated protein kinase 2"/>
    <property type="match status" value="1"/>
</dbReference>
<dbReference type="Gene3D" id="1.20.5.340">
    <property type="match status" value="1"/>
</dbReference>
<evidence type="ECO:0000256" key="19">
    <source>
        <dbReference type="PROSITE-ProRule" id="PRU10141"/>
    </source>
</evidence>
<dbReference type="InterPro" id="IPR011993">
    <property type="entry name" value="PH-like_dom_sf"/>
</dbReference>
<dbReference type="Proteomes" id="UP000314980">
    <property type="component" value="Unassembled WGS sequence"/>
</dbReference>
<sequence>MNALVLDLDYPALRKNKNIETFLNRYEKVIGQIRDLQMKSEDFDRVKVIGRGAFGEVQLVRHKASQKVYAMKLLSKFEMIKRSDSAFFWEERDIMAFSNSPWVVQLCCAFQDEHYLYMVMEYMPGGDLVNLTSTYDVPEKWAKFYTAEVVMALDAIHSMGFIHRDVKPDNMLLDRHGHLKLADFGTCMKMDSTGMVHCDTAVGTPDYISPEVLKSQGGDGYYGRECDWWSVGVFIFEMLVGDTPFYADSLVGTYSKIMDHKNSLNFPDDVEISKDAKNIICAFLTDREVRLGRNGVEEIKRHPFFKNDQWTFDTIRDSVAPVVPELSSDIDTSNFDEIEDDKGDVETFPTPKAFVGNQLPFVVTLYIFTLQSAALQKKLRLLEVQLNNEKQVKDDLDQKHRYSSCSLQDMLNKEFNDRFQVSGRKNLESSLRQLEREKALLQHKSLESHRKAESEADRKRCLENEGRISGLEEEARQQRQALSKAETEKRQLQEKLTDLEKEKSNKEIDLTYKLKVLQQELEQEETSHKATRALLADKSKIKVTIEGAKSESMKELEQKLAEERAAKLRLENRILELEKHSSMMDCDYKQALQKLDELRRHKDRLTEEVKNLTLKIEQETQKRNLTQNDLKAQNQQLNALRTSEKQLKQETNHLLDIKRSLEKQNQELRKSTLYKTQVRELKEECEERNKLYKDVQQSLQELQEERDSLAAQLEITLTKADSEQLARSIAEEQYSDLEKEKIMKELELKEMMARHRQELAEKDITISSQIIAVGVHISLFCVFIFSESEKSKDWEQQISQMKQAFEKQLQSERTLKTQAVNKLAEIIYRREFRSRDSRRGNDTDMRRKEKENRKLQLELRSEKEKLNSTIIKYQKEINEMQAQLADESQMRIELQMALDSKDSDIEQLRNLLQSLSVQSMDSASVSSGPEFDADDAYTETRLEGWLSLPVRNNTKKFGWEKKYVVVSSKKILFYNSEQDREQSIPYMVLDIDKLFHVRPVTHTDVYRADAKEIPRIFQILYANEGESKKEPEFPVDPLPIGEKSSYICHKGHEFIPTLYHFPTNCEACTKPLWNMFKPPPALECRRCHIKCHKDHMDKKEEIIAPCKVNYDVSTAKNLLLLAVSQEEQQKWVSRLVKKIPKKPPPPEHFARSSPRASMKVQPSQSMRRPSRQLPTSKSR</sequence>
<dbReference type="PROSITE" id="PS51859">
    <property type="entry name" value="RHO_BD"/>
    <property type="match status" value="1"/>
</dbReference>
<evidence type="ECO:0000256" key="11">
    <source>
        <dbReference type="ARBA" id="ARBA00022771"/>
    </source>
</evidence>
<evidence type="ECO:0000259" key="24">
    <source>
        <dbReference type="PROSITE" id="PS50081"/>
    </source>
</evidence>
<dbReference type="InterPro" id="IPR046349">
    <property type="entry name" value="C1-like_sf"/>
</dbReference>
<evidence type="ECO:0000256" key="17">
    <source>
        <dbReference type="ARBA" id="ARBA00023212"/>
    </source>
</evidence>
<feature type="domain" description="PH" evidence="22">
    <location>
        <begin position="939"/>
        <end position="1140"/>
    </location>
</feature>
<feature type="coiled-coil region" evidence="20">
    <location>
        <begin position="468"/>
        <end position="754"/>
    </location>
</feature>
<evidence type="ECO:0000256" key="18">
    <source>
        <dbReference type="PROSITE-ProRule" id="PRU01206"/>
    </source>
</evidence>
<feature type="domain" description="Phorbol-ester/DAG-type" evidence="24">
    <location>
        <begin position="1051"/>
        <end position="1106"/>
    </location>
</feature>
<dbReference type="InterPro" id="IPR015008">
    <property type="entry name" value="ROCK_Rho-bd_dom"/>
</dbReference>
<dbReference type="GO" id="GO:0031267">
    <property type="term" value="F:small GTPase binding"/>
    <property type="evidence" value="ECO:0007669"/>
    <property type="project" value="InterPro"/>
</dbReference>
<dbReference type="InterPro" id="IPR000719">
    <property type="entry name" value="Prot_kinase_dom"/>
</dbReference>
<dbReference type="Gene3D" id="2.30.29.30">
    <property type="entry name" value="Pleckstrin-homology domain (PH domain)/Phosphotyrosine-binding domain (PTB)"/>
    <property type="match status" value="2"/>
</dbReference>
<evidence type="ECO:0000259" key="23">
    <source>
        <dbReference type="PROSITE" id="PS50011"/>
    </source>
</evidence>
<dbReference type="InterPro" id="IPR017441">
    <property type="entry name" value="Protein_kinase_ATP_BS"/>
</dbReference>
<evidence type="ECO:0000256" key="7">
    <source>
        <dbReference type="ARBA" id="ARBA00022553"/>
    </source>
</evidence>
<dbReference type="Pfam" id="PF08912">
    <property type="entry name" value="Rho_Binding"/>
    <property type="match status" value="1"/>
</dbReference>
<evidence type="ECO:0000256" key="15">
    <source>
        <dbReference type="ARBA" id="ARBA00022842"/>
    </source>
</evidence>
<keyword evidence="9" id="KW-0479">Metal-binding</keyword>
<dbReference type="PROSITE" id="PS00107">
    <property type="entry name" value="PROTEIN_KINASE_ATP"/>
    <property type="match status" value="1"/>
</dbReference>
<dbReference type="FunFam" id="1.10.510.10:FF:000047">
    <property type="entry name" value="Rho-associated protein kinase 1"/>
    <property type="match status" value="1"/>
</dbReference>
<dbReference type="PANTHER" id="PTHR22988:SF28">
    <property type="entry name" value="RHO-ASSOCIATED PROTEIN KINASE 2"/>
    <property type="match status" value="1"/>
</dbReference>
<keyword evidence="6" id="KW-0723">Serine/threonine-protein kinase</keyword>
<dbReference type="Gene3D" id="3.30.60.20">
    <property type="match status" value="1"/>
</dbReference>
<dbReference type="GeneTree" id="ENSGT01030000234517"/>